<keyword evidence="2" id="KW-1185">Reference proteome</keyword>
<evidence type="ECO:0000313" key="1">
    <source>
        <dbReference type="EMBL" id="ALI55167.1"/>
    </source>
</evidence>
<dbReference type="Proteomes" id="UP000064920">
    <property type="component" value="Chromosome"/>
</dbReference>
<reference evidence="1 2" key="1">
    <citation type="submission" date="2015-05" db="EMBL/GenBank/DDBJ databases">
        <authorList>
            <person name="Wang D.B."/>
            <person name="Wang M."/>
        </authorList>
    </citation>
    <scope>NUCLEOTIDE SEQUENCE [LARGE SCALE GENOMIC DNA]</scope>
    <source>
        <strain evidence="1 2">IMCC 12053</strain>
    </source>
</reference>
<evidence type="ECO:0000313" key="2">
    <source>
        <dbReference type="Proteomes" id="UP000064920"/>
    </source>
</evidence>
<proteinExistence type="predicted"/>
<gene>
    <name evidence="1" type="ORF">IMCC12053_1219</name>
</gene>
<protein>
    <submittedName>
        <fullName evidence="1">Uncharacterized protein</fullName>
    </submittedName>
</protein>
<organism evidence="1 2">
    <name type="scientific">Celeribacter marinus</name>
    <dbReference type="NCBI Taxonomy" id="1397108"/>
    <lineage>
        <taxon>Bacteria</taxon>
        <taxon>Pseudomonadati</taxon>
        <taxon>Pseudomonadota</taxon>
        <taxon>Alphaproteobacteria</taxon>
        <taxon>Rhodobacterales</taxon>
        <taxon>Roseobacteraceae</taxon>
        <taxon>Celeribacter</taxon>
    </lineage>
</organism>
<dbReference type="EMBL" id="CP012023">
    <property type="protein sequence ID" value="ALI55167.1"/>
    <property type="molecule type" value="Genomic_DNA"/>
</dbReference>
<dbReference type="KEGG" id="cmar:IMCC12053_1219"/>
<accession>A0A0N9ZHC6</accession>
<name>A0A0N9ZHC6_9RHOB</name>
<sequence length="144" mass="16156">MRPNMSLETVRKPHVIPIVTAHTKILFIGFPTGSIFPRSNAMPLGYQIASCDLERARDLFAVMAFDYVCLYSDSMCPHLIDHVRDTAKALEETPQTQLIAVGPHFPNEFKSFLIALGAHDAIQWRGDTSALLSALHHRIQEEVE</sequence>
<dbReference type="PATRIC" id="fig|1397108.4.peg.1248"/>
<dbReference type="AlphaFoldDB" id="A0A0N9ZHC6"/>